<keyword evidence="2" id="KW-1185">Reference proteome</keyword>
<gene>
    <name evidence="1" type="ORF">XENOCAPTIV_017646</name>
</gene>
<accession>A0ABV0RUL0</accession>
<dbReference type="Proteomes" id="UP001434883">
    <property type="component" value="Unassembled WGS sequence"/>
</dbReference>
<sequence length="95" mass="10676">TCSVRMFKQLEDVGADVKDKWHVVPFNSSCGELMQDGLKVGPNLQDLKDEASLELFVRLWTHPRFLMNADLWVSSYLPVGGFVSSMDLMCDGPLL</sequence>
<comment type="caution">
    <text evidence="1">The sequence shown here is derived from an EMBL/GenBank/DDBJ whole genome shotgun (WGS) entry which is preliminary data.</text>
</comment>
<protein>
    <submittedName>
        <fullName evidence="1">Uncharacterized protein</fullName>
    </submittedName>
</protein>
<organism evidence="1 2">
    <name type="scientific">Xenoophorus captivus</name>
    <dbReference type="NCBI Taxonomy" id="1517983"/>
    <lineage>
        <taxon>Eukaryota</taxon>
        <taxon>Metazoa</taxon>
        <taxon>Chordata</taxon>
        <taxon>Craniata</taxon>
        <taxon>Vertebrata</taxon>
        <taxon>Euteleostomi</taxon>
        <taxon>Actinopterygii</taxon>
        <taxon>Neopterygii</taxon>
        <taxon>Teleostei</taxon>
        <taxon>Neoteleostei</taxon>
        <taxon>Acanthomorphata</taxon>
        <taxon>Ovalentaria</taxon>
        <taxon>Atherinomorphae</taxon>
        <taxon>Cyprinodontiformes</taxon>
        <taxon>Goodeidae</taxon>
        <taxon>Xenoophorus</taxon>
    </lineage>
</organism>
<proteinExistence type="predicted"/>
<reference evidence="1 2" key="1">
    <citation type="submission" date="2021-06" db="EMBL/GenBank/DDBJ databases">
        <authorList>
            <person name="Palmer J.M."/>
        </authorList>
    </citation>
    <scope>NUCLEOTIDE SEQUENCE [LARGE SCALE GENOMIC DNA]</scope>
    <source>
        <strain evidence="1 2">XC_2019</strain>
        <tissue evidence="1">Muscle</tissue>
    </source>
</reference>
<name>A0ABV0RUL0_9TELE</name>
<dbReference type="EMBL" id="JAHRIN010059183">
    <property type="protein sequence ID" value="MEQ2211831.1"/>
    <property type="molecule type" value="Genomic_DNA"/>
</dbReference>
<feature type="non-terminal residue" evidence="1">
    <location>
        <position position="1"/>
    </location>
</feature>
<evidence type="ECO:0000313" key="1">
    <source>
        <dbReference type="EMBL" id="MEQ2211831.1"/>
    </source>
</evidence>
<evidence type="ECO:0000313" key="2">
    <source>
        <dbReference type="Proteomes" id="UP001434883"/>
    </source>
</evidence>